<evidence type="ECO:0000259" key="10">
    <source>
        <dbReference type="PROSITE" id="PS50928"/>
    </source>
</evidence>
<keyword evidence="12" id="KW-1185">Reference proteome</keyword>
<comment type="similarity">
    <text evidence="2">Belongs to the binding-protein-dependent transport system permease family. MalFG subfamily.</text>
</comment>
<dbReference type="PANTHER" id="PTHR32243:SF50">
    <property type="entry name" value="MALTOSE_MALTODEXTRIN TRANSPORT SYSTEM PERMEASE PROTEIN MALG"/>
    <property type="match status" value="1"/>
</dbReference>
<feature type="transmembrane region" description="Helical" evidence="9">
    <location>
        <begin position="77"/>
        <end position="98"/>
    </location>
</feature>
<feature type="domain" description="ABC transmembrane type-1" evidence="10">
    <location>
        <begin position="73"/>
        <end position="265"/>
    </location>
</feature>
<keyword evidence="6 9" id="KW-0812">Transmembrane</keyword>
<evidence type="ECO:0000256" key="7">
    <source>
        <dbReference type="ARBA" id="ARBA00022989"/>
    </source>
</evidence>
<evidence type="ECO:0000256" key="6">
    <source>
        <dbReference type="ARBA" id="ARBA00022692"/>
    </source>
</evidence>
<name>A0A9W5YA59_9FIRM</name>
<feature type="transmembrane region" description="Helical" evidence="9">
    <location>
        <begin position="110"/>
        <end position="132"/>
    </location>
</feature>
<dbReference type="GO" id="GO:0042956">
    <property type="term" value="P:maltodextrin transmembrane transport"/>
    <property type="evidence" value="ECO:0007669"/>
    <property type="project" value="TreeGrafter"/>
</dbReference>
<dbReference type="Pfam" id="PF00528">
    <property type="entry name" value="BPD_transp_1"/>
    <property type="match status" value="1"/>
</dbReference>
<keyword evidence="3 9" id="KW-0813">Transport</keyword>
<comment type="caution">
    <text evidence="11">The sequence shown here is derived from an EMBL/GenBank/DDBJ whole genome shotgun (WGS) entry which is preliminary data.</text>
</comment>
<dbReference type="RefSeq" id="WP_281816130.1">
    <property type="nucleotide sequence ID" value="NZ_BRLB01000008.1"/>
</dbReference>
<evidence type="ECO:0000256" key="5">
    <source>
        <dbReference type="ARBA" id="ARBA00022597"/>
    </source>
</evidence>
<keyword evidence="4" id="KW-1003">Cell membrane</keyword>
<comment type="subcellular location">
    <subcellularLocation>
        <location evidence="1 9">Cell membrane</location>
        <topology evidence="1 9">Multi-pass membrane protein</topology>
    </subcellularLocation>
</comment>
<accession>A0A9W5YA59</accession>
<evidence type="ECO:0000256" key="3">
    <source>
        <dbReference type="ARBA" id="ARBA00022448"/>
    </source>
</evidence>
<gene>
    <name evidence="11" type="ORF">SH1V18_26520</name>
</gene>
<dbReference type="Gene3D" id="1.10.3720.10">
    <property type="entry name" value="MetI-like"/>
    <property type="match status" value="1"/>
</dbReference>
<dbReference type="PANTHER" id="PTHR32243">
    <property type="entry name" value="MALTOSE TRANSPORT SYSTEM PERMEASE-RELATED"/>
    <property type="match status" value="1"/>
</dbReference>
<evidence type="ECO:0000256" key="1">
    <source>
        <dbReference type="ARBA" id="ARBA00004651"/>
    </source>
</evidence>
<feature type="transmembrane region" description="Helical" evidence="9">
    <location>
        <begin position="243"/>
        <end position="265"/>
    </location>
</feature>
<evidence type="ECO:0000313" key="12">
    <source>
        <dbReference type="Proteomes" id="UP001144256"/>
    </source>
</evidence>
<feature type="transmembrane region" description="Helical" evidence="9">
    <location>
        <begin position="138"/>
        <end position="158"/>
    </location>
</feature>
<keyword evidence="8 9" id="KW-0472">Membrane</keyword>
<feature type="transmembrane region" description="Helical" evidence="9">
    <location>
        <begin position="12"/>
        <end position="31"/>
    </location>
</feature>
<protein>
    <submittedName>
        <fullName evidence="11">Cyclodextrin transporter permease</fullName>
    </submittedName>
</protein>
<organism evidence="11 12">
    <name type="scientific">Vallitalea longa</name>
    <dbReference type="NCBI Taxonomy" id="2936439"/>
    <lineage>
        <taxon>Bacteria</taxon>
        <taxon>Bacillati</taxon>
        <taxon>Bacillota</taxon>
        <taxon>Clostridia</taxon>
        <taxon>Lachnospirales</taxon>
        <taxon>Vallitaleaceae</taxon>
        <taxon>Vallitalea</taxon>
    </lineage>
</organism>
<dbReference type="EMBL" id="BRLB01000008">
    <property type="protein sequence ID" value="GKX30172.1"/>
    <property type="molecule type" value="Genomic_DNA"/>
</dbReference>
<dbReference type="InterPro" id="IPR000515">
    <property type="entry name" value="MetI-like"/>
</dbReference>
<reference evidence="11" key="1">
    <citation type="submission" date="2022-06" db="EMBL/GenBank/DDBJ databases">
        <title>Vallitalea longa sp. nov., an anaerobic bacterium isolated from marine sediment.</title>
        <authorList>
            <person name="Hirano S."/>
            <person name="Terahara T."/>
            <person name="Mori K."/>
            <person name="Hamada M."/>
            <person name="Matsumoto R."/>
            <person name="Kobayashi T."/>
        </authorList>
    </citation>
    <scope>NUCLEOTIDE SEQUENCE</scope>
    <source>
        <strain evidence="11">SH18-1</strain>
    </source>
</reference>
<dbReference type="PROSITE" id="PS51257">
    <property type="entry name" value="PROKAR_LIPOPROTEIN"/>
    <property type="match status" value="1"/>
</dbReference>
<dbReference type="GO" id="GO:0015423">
    <property type="term" value="F:ABC-type maltose transporter activity"/>
    <property type="evidence" value="ECO:0007669"/>
    <property type="project" value="TreeGrafter"/>
</dbReference>
<dbReference type="AlphaFoldDB" id="A0A9W5YA59"/>
<evidence type="ECO:0000256" key="4">
    <source>
        <dbReference type="ARBA" id="ARBA00022475"/>
    </source>
</evidence>
<sequence length="280" mass="31321">MHRRTKHRIKMSLLNLFFIVACLLCIVPILYTLSVSLNGTNNILSGSFSFIPKEVTFDNYKAVLFNKPYLLWLKNTLILVIATVTISLAVAIPAAYAFSRFRFIGRKTILYILIILNAFPSILSMFAIYRILMPMKLVNSYLGLILIYVGTMAIFGLWNMKGYFDTIPIEIEEAGKIDGANDFQLVTKLIMPLAKPSIIVTAVMIIIFVWNEYIFAVTFMTGAEKYTLAAGLYALQATQYTRNWPIFSAASLLTAIPILIIFLVIQKNMVSGLTAGGVKG</sequence>
<dbReference type="InterPro" id="IPR050901">
    <property type="entry name" value="BP-dep_ABC_trans_perm"/>
</dbReference>
<dbReference type="CDD" id="cd06261">
    <property type="entry name" value="TM_PBP2"/>
    <property type="match status" value="1"/>
</dbReference>
<keyword evidence="5" id="KW-0762">Sugar transport</keyword>
<evidence type="ECO:0000256" key="9">
    <source>
        <dbReference type="RuleBase" id="RU363032"/>
    </source>
</evidence>
<dbReference type="PROSITE" id="PS50928">
    <property type="entry name" value="ABC_TM1"/>
    <property type="match status" value="1"/>
</dbReference>
<feature type="transmembrane region" description="Helical" evidence="9">
    <location>
        <begin position="198"/>
        <end position="223"/>
    </location>
</feature>
<dbReference type="InterPro" id="IPR035906">
    <property type="entry name" value="MetI-like_sf"/>
</dbReference>
<keyword evidence="7 9" id="KW-1133">Transmembrane helix</keyword>
<proteinExistence type="inferred from homology"/>
<dbReference type="SUPFAM" id="SSF161098">
    <property type="entry name" value="MetI-like"/>
    <property type="match status" value="1"/>
</dbReference>
<dbReference type="Proteomes" id="UP001144256">
    <property type="component" value="Unassembled WGS sequence"/>
</dbReference>
<dbReference type="GO" id="GO:0005886">
    <property type="term" value="C:plasma membrane"/>
    <property type="evidence" value="ECO:0007669"/>
    <property type="project" value="UniProtKB-SubCell"/>
</dbReference>
<evidence type="ECO:0000256" key="8">
    <source>
        <dbReference type="ARBA" id="ARBA00023136"/>
    </source>
</evidence>
<evidence type="ECO:0000313" key="11">
    <source>
        <dbReference type="EMBL" id="GKX30172.1"/>
    </source>
</evidence>
<evidence type="ECO:0000256" key="2">
    <source>
        <dbReference type="ARBA" id="ARBA00009047"/>
    </source>
</evidence>